<evidence type="ECO:0000313" key="8">
    <source>
        <dbReference type="Proteomes" id="UP001633002"/>
    </source>
</evidence>
<dbReference type="Proteomes" id="UP001633002">
    <property type="component" value="Unassembled WGS sequence"/>
</dbReference>
<evidence type="ECO:0000256" key="1">
    <source>
        <dbReference type="ARBA" id="ARBA00022723"/>
    </source>
</evidence>
<organism evidence="7 8">
    <name type="scientific">Riccia sorocarpa</name>
    <dbReference type="NCBI Taxonomy" id="122646"/>
    <lineage>
        <taxon>Eukaryota</taxon>
        <taxon>Viridiplantae</taxon>
        <taxon>Streptophyta</taxon>
        <taxon>Embryophyta</taxon>
        <taxon>Marchantiophyta</taxon>
        <taxon>Marchantiopsida</taxon>
        <taxon>Marchantiidae</taxon>
        <taxon>Marchantiales</taxon>
        <taxon>Ricciaceae</taxon>
        <taxon>Riccia</taxon>
    </lineage>
</organism>
<reference evidence="7 8" key="1">
    <citation type="submission" date="2024-09" db="EMBL/GenBank/DDBJ databases">
        <title>Chromosome-scale assembly of Riccia sorocarpa.</title>
        <authorList>
            <person name="Paukszto L."/>
        </authorList>
    </citation>
    <scope>NUCLEOTIDE SEQUENCE [LARGE SCALE GENOMIC DNA]</scope>
    <source>
        <strain evidence="7">LP-2024</strain>
        <tissue evidence="7">Aerial parts of the thallus</tissue>
    </source>
</reference>
<dbReference type="AlphaFoldDB" id="A0ABD3HHN7"/>
<dbReference type="CDD" id="cd16474">
    <property type="entry name" value="RING-H2_RNF111-like"/>
    <property type="match status" value="1"/>
</dbReference>
<feature type="compositionally biased region" description="Basic and acidic residues" evidence="5">
    <location>
        <begin position="146"/>
        <end position="159"/>
    </location>
</feature>
<feature type="region of interest" description="Disordered" evidence="5">
    <location>
        <begin position="27"/>
        <end position="72"/>
    </location>
</feature>
<gene>
    <name evidence="7" type="ORF">R1sor_015939</name>
</gene>
<feature type="domain" description="RING-type" evidence="6">
    <location>
        <begin position="819"/>
        <end position="860"/>
    </location>
</feature>
<dbReference type="InterPro" id="IPR001841">
    <property type="entry name" value="Znf_RING"/>
</dbReference>
<sequence>MQEIIDIENEEMDLRRPRALVNSVEKWRRSNGVPSSSGTGRRQLKSVERTSLSMSGISDGVWNGPLEQPGEDVGVVGSVKIEQPAGRRVTRAGSRNLQANLVEQKSVGEGLGGGNSQAAQDLIDKSTELQLGLGPSSSVGIVQGQGRKDPSGKEIRGTSDDEEDFVMVPDSQRCDDDGRNGIADAERSRSRRTRLGKQIQIDGSDDDSSHPETLLCLGTHPRVGSAPGNSGRGSSSRSPRLGDPEPGNLHGSEGTTSRGKRKRSIDRSESAAAVGMALENAGREFDNPSQSGGRHFPERPHGRHFMQALPTWRDQQRAAEPELECRFFPISEPLSRTRPFRMNSRSGVRSDSQPIVLDPEETHGRAEVDLTEEVNYQPLTLSLQSPPSTGNLAGQLSSGFHPQIIDLLSPEAGHANANGVIDLVSPERSPSRSGVLGSPVAREEPFARRGRSRRERMRIRFQNSINDGLRASTARQRRAADGAGSSQYTLDPVELADNEHDESIRYGGRSYIVAGGYSNPFFDPQDALIVGELPIYNHMPGGSHRRRQRPAFPRGYTSSSGGQPAMRGSFQGLSGDFLAGMSDEEPFCYTDNVVSVGDLNDDENERSRQVADDERIARQLQATYASEAVGGEVPDDETLARMLQAEEDSRARDIRHTRAGELFGLSAAQRFIGDLESLRRESPPRFLRHVRPRSDTSAYSSSSSRFNFGPGTRSGRFFPMHRGQQDIDSDSHAGRVHFPSHMTMESRLEVLAALESVIQDNIPVGLQLAQVDRDFNENDYEMLLALDADLDRNKGASIEKINLLPVTTLQPTDVCEDTCSICLEMQVAGEVVRRLPCIHVFHMKCIDKWLQRQAVCPVCKAHI</sequence>
<dbReference type="PROSITE" id="PS50089">
    <property type="entry name" value="ZF_RING_2"/>
    <property type="match status" value="1"/>
</dbReference>
<evidence type="ECO:0000256" key="3">
    <source>
        <dbReference type="ARBA" id="ARBA00022833"/>
    </source>
</evidence>
<feature type="compositionally biased region" description="Basic and acidic residues" evidence="5">
    <location>
        <begin position="172"/>
        <end position="188"/>
    </location>
</feature>
<dbReference type="EMBL" id="JBJQOH010000004">
    <property type="protein sequence ID" value="KAL3689630.1"/>
    <property type="molecule type" value="Genomic_DNA"/>
</dbReference>
<protein>
    <recommendedName>
        <fullName evidence="6">RING-type domain-containing protein</fullName>
    </recommendedName>
</protein>
<feature type="region of interest" description="Disordered" evidence="5">
    <location>
        <begin position="130"/>
        <end position="272"/>
    </location>
</feature>
<feature type="region of interest" description="Disordered" evidence="5">
    <location>
        <begin position="540"/>
        <end position="565"/>
    </location>
</feature>
<dbReference type="Gene3D" id="3.30.40.10">
    <property type="entry name" value="Zinc/RING finger domain, C3HC4 (zinc finger)"/>
    <property type="match status" value="1"/>
</dbReference>
<keyword evidence="3" id="KW-0862">Zinc</keyword>
<evidence type="ECO:0000313" key="7">
    <source>
        <dbReference type="EMBL" id="KAL3689630.1"/>
    </source>
</evidence>
<evidence type="ECO:0000256" key="5">
    <source>
        <dbReference type="SAM" id="MobiDB-lite"/>
    </source>
</evidence>
<feature type="region of interest" description="Disordered" evidence="5">
    <location>
        <begin position="423"/>
        <end position="492"/>
    </location>
</feature>
<feature type="compositionally biased region" description="Low complexity" evidence="5">
    <location>
        <begin position="224"/>
        <end position="241"/>
    </location>
</feature>
<evidence type="ECO:0000256" key="4">
    <source>
        <dbReference type="PROSITE-ProRule" id="PRU00175"/>
    </source>
</evidence>
<name>A0ABD3HHN7_9MARC</name>
<dbReference type="GO" id="GO:0008270">
    <property type="term" value="F:zinc ion binding"/>
    <property type="evidence" value="ECO:0007669"/>
    <property type="project" value="UniProtKB-KW"/>
</dbReference>
<keyword evidence="2 4" id="KW-0863">Zinc-finger</keyword>
<dbReference type="PANTHER" id="PTHR45931">
    <property type="entry name" value="SI:CH211-59O9.10"/>
    <property type="match status" value="1"/>
</dbReference>
<dbReference type="SMART" id="SM00184">
    <property type="entry name" value="RING"/>
    <property type="match status" value="1"/>
</dbReference>
<comment type="caution">
    <text evidence="7">The sequence shown here is derived from an EMBL/GenBank/DDBJ whole genome shotgun (WGS) entry which is preliminary data.</text>
</comment>
<feature type="compositionally biased region" description="Basic residues" evidence="5">
    <location>
        <begin position="448"/>
        <end position="459"/>
    </location>
</feature>
<dbReference type="Pfam" id="PF13639">
    <property type="entry name" value="zf-RING_2"/>
    <property type="match status" value="1"/>
</dbReference>
<evidence type="ECO:0000259" key="6">
    <source>
        <dbReference type="PROSITE" id="PS50089"/>
    </source>
</evidence>
<dbReference type="InterPro" id="IPR051834">
    <property type="entry name" value="RING_finger_E3_ligase"/>
</dbReference>
<accession>A0ABD3HHN7</accession>
<evidence type="ECO:0000256" key="2">
    <source>
        <dbReference type="ARBA" id="ARBA00022771"/>
    </source>
</evidence>
<proteinExistence type="predicted"/>
<keyword evidence="1" id="KW-0479">Metal-binding</keyword>
<dbReference type="InterPro" id="IPR013083">
    <property type="entry name" value="Znf_RING/FYVE/PHD"/>
</dbReference>
<keyword evidence="8" id="KW-1185">Reference proteome</keyword>
<dbReference type="PANTHER" id="PTHR45931:SF24">
    <property type="entry name" value="RING-TYPE DOMAIN-CONTAINING PROTEIN"/>
    <property type="match status" value="1"/>
</dbReference>
<dbReference type="SUPFAM" id="SSF57850">
    <property type="entry name" value="RING/U-box"/>
    <property type="match status" value="1"/>
</dbReference>